<feature type="domain" description="Ketopantoate reductase N-terminal" evidence="10">
    <location>
        <begin position="11"/>
        <end position="158"/>
    </location>
</feature>
<dbReference type="Pfam" id="PF08546">
    <property type="entry name" value="ApbA_C"/>
    <property type="match status" value="1"/>
</dbReference>
<dbReference type="Pfam" id="PF02558">
    <property type="entry name" value="ApbA"/>
    <property type="match status" value="1"/>
</dbReference>
<dbReference type="InterPro" id="IPR013752">
    <property type="entry name" value="KPA_reductase"/>
</dbReference>
<evidence type="ECO:0000259" key="11">
    <source>
        <dbReference type="Pfam" id="PF08546"/>
    </source>
</evidence>
<evidence type="ECO:0000256" key="1">
    <source>
        <dbReference type="ARBA" id="ARBA00004994"/>
    </source>
</evidence>
<proteinExistence type="inferred from homology"/>
<dbReference type="EMBL" id="BAABRI010000017">
    <property type="protein sequence ID" value="GAA5483803.1"/>
    <property type="molecule type" value="Genomic_DNA"/>
</dbReference>
<evidence type="ECO:0000259" key="10">
    <source>
        <dbReference type="Pfam" id="PF02558"/>
    </source>
</evidence>
<evidence type="ECO:0000256" key="8">
    <source>
        <dbReference type="ARBA" id="ARBA00048793"/>
    </source>
</evidence>
<evidence type="ECO:0000256" key="3">
    <source>
        <dbReference type="ARBA" id="ARBA00013014"/>
    </source>
</evidence>
<dbReference type="EC" id="1.1.1.169" evidence="3 9"/>
<dbReference type="RefSeq" id="WP_353567908.1">
    <property type="nucleotide sequence ID" value="NZ_BAABRI010000017.1"/>
</dbReference>
<evidence type="ECO:0000256" key="6">
    <source>
        <dbReference type="ARBA" id="ARBA00023002"/>
    </source>
</evidence>
<dbReference type="Proteomes" id="UP001476282">
    <property type="component" value="Unassembled WGS sequence"/>
</dbReference>
<dbReference type="PANTHER" id="PTHR21708:SF26">
    <property type="entry name" value="2-DEHYDROPANTOATE 2-REDUCTASE"/>
    <property type="match status" value="1"/>
</dbReference>
<evidence type="ECO:0000313" key="12">
    <source>
        <dbReference type="EMBL" id="GAA5483803.1"/>
    </source>
</evidence>
<dbReference type="NCBIfam" id="TIGR00745">
    <property type="entry name" value="apbA_panE"/>
    <property type="match status" value="1"/>
</dbReference>
<name>A0ABP9UQI5_9BACT</name>
<dbReference type="InterPro" id="IPR013328">
    <property type="entry name" value="6PGD_dom2"/>
</dbReference>
<feature type="domain" description="Ketopantoate reductase C-terminal" evidence="11">
    <location>
        <begin position="188"/>
        <end position="308"/>
    </location>
</feature>
<dbReference type="InterPro" id="IPR051402">
    <property type="entry name" value="KPR-Related"/>
</dbReference>
<evidence type="ECO:0000256" key="5">
    <source>
        <dbReference type="ARBA" id="ARBA00022857"/>
    </source>
</evidence>
<sequence>MTSEGRIGGRIALVGAGAVGLYYGARLAQNGEDVSFLLRSDYEAVKERGIVVESVDGDVTLTDVQAYRTPEEIGEVDWVIVAWKATANDLFEKVLTPLVGSNTTILTLQNGLGNCEKLAELFGPEKVGGGLCFVCINRIGEAHVSHTAGGKVTIGEWQPQPGIPRAERLAAGFRAAGVVSSAVENLPAAQWRKLIWNIPFNGLAIAEGGVTTDVLLEDPAIEKEIAALMREVIAAAGALGYEIDDGVVDFEIGRTRPMGPYRPSSMIDFVDGKPVEYEAIWGEPLRRAQAAGVPVPGLEKLAARIRQKLA</sequence>
<dbReference type="InterPro" id="IPR013332">
    <property type="entry name" value="KPR_N"/>
</dbReference>
<evidence type="ECO:0000256" key="4">
    <source>
        <dbReference type="ARBA" id="ARBA00019465"/>
    </source>
</evidence>
<keyword evidence="6 9" id="KW-0560">Oxidoreductase</keyword>
<comment type="pathway">
    <text evidence="1 9">Cofactor biosynthesis; (R)-pantothenate biosynthesis; (R)-pantoate from 3-methyl-2-oxobutanoate: step 2/2.</text>
</comment>
<comment type="similarity">
    <text evidence="2 9">Belongs to the ketopantoate reductase family.</text>
</comment>
<dbReference type="SUPFAM" id="SSF51735">
    <property type="entry name" value="NAD(P)-binding Rossmann-fold domains"/>
    <property type="match status" value="1"/>
</dbReference>
<keyword evidence="9" id="KW-0566">Pantothenate biosynthesis</keyword>
<evidence type="ECO:0000256" key="2">
    <source>
        <dbReference type="ARBA" id="ARBA00007870"/>
    </source>
</evidence>
<dbReference type="InterPro" id="IPR003710">
    <property type="entry name" value="ApbA"/>
</dbReference>
<evidence type="ECO:0000256" key="7">
    <source>
        <dbReference type="ARBA" id="ARBA00032024"/>
    </source>
</evidence>
<dbReference type="Gene3D" id="3.40.50.720">
    <property type="entry name" value="NAD(P)-binding Rossmann-like Domain"/>
    <property type="match status" value="1"/>
</dbReference>
<dbReference type="InterPro" id="IPR008927">
    <property type="entry name" value="6-PGluconate_DH-like_C_sf"/>
</dbReference>
<reference evidence="12 13" key="1">
    <citation type="submission" date="2024-02" db="EMBL/GenBank/DDBJ databases">
        <title>Haloferula sargassicola NBRC 104335.</title>
        <authorList>
            <person name="Ichikawa N."/>
            <person name="Katano-Makiyama Y."/>
            <person name="Hidaka K."/>
        </authorList>
    </citation>
    <scope>NUCLEOTIDE SEQUENCE [LARGE SCALE GENOMIC DNA]</scope>
    <source>
        <strain evidence="12 13">NBRC 104335</strain>
    </source>
</reference>
<gene>
    <name evidence="12" type="ORF">Hsar01_03037</name>
</gene>
<keyword evidence="13" id="KW-1185">Reference proteome</keyword>
<keyword evidence="5 9" id="KW-0521">NADP</keyword>
<evidence type="ECO:0000313" key="13">
    <source>
        <dbReference type="Proteomes" id="UP001476282"/>
    </source>
</evidence>
<comment type="function">
    <text evidence="9">Catalyzes the NADPH-dependent reduction of ketopantoate into pantoic acid.</text>
</comment>
<dbReference type="PANTHER" id="PTHR21708">
    <property type="entry name" value="PROBABLE 2-DEHYDROPANTOATE 2-REDUCTASE"/>
    <property type="match status" value="1"/>
</dbReference>
<evidence type="ECO:0000256" key="9">
    <source>
        <dbReference type="RuleBase" id="RU362068"/>
    </source>
</evidence>
<dbReference type="Gene3D" id="1.10.1040.10">
    <property type="entry name" value="N-(1-d-carboxylethyl)-l-norvaline Dehydrogenase, domain 2"/>
    <property type="match status" value="1"/>
</dbReference>
<comment type="caution">
    <text evidence="12">The sequence shown here is derived from an EMBL/GenBank/DDBJ whole genome shotgun (WGS) entry which is preliminary data.</text>
</comment>
<comment type="catalytic activity">
    <reaction evidence="8 9">
        <text>(R)-pantoate + NADP(+) = 2-dehydropantoate + NADPH + H(+)</text>
        <dbReference type="Rhea" id="RHEA:16233"/>
        <dbReference type="ChEBI" id="CHEBI:11561"/>
        <dbReference type="ChEBI" id="CHEBI:15378"/>
        <dbReference type="ChEBI" id="CHEBI:15980"/>
        <dbReference type="ChEBI" id="CHEBI:57783"/>
        <dbReference type="ChEBI" id="CHEBI:58349"/>
        <dbReference type="EC" id="1.1.1.169"/>
    </reaction>
</comment>
<organism evidence="12 13">
    <name type="scientific">Haloferula sargassicola</name>
    <dbReference type="NCBI Taxonomy" id="490096"/>
    <lineage>
        <taxon>Bacteria</taxon>
        <taxon>Pseudomonadati</taxon>
        <taxon>Verrucomicrobiota</taxon>
        <taxon>Verrucomicrobiia</taxon>
        <taxon>Verrucomicrobiales</taxon>
        <taxon>Verrucomicrobiaceae</taxon>
        <taxon>Haloferula</taxon>
    </lineage>
</organism>
<accession>A0ABP9UQI5</accession>
<dbReference type="InterPro" id="IPR036291">
    <property type="entry name" value="NAD(P)-bd_dom_sf"/>
</dbReference>
<dbReference type="SUPFAM" id="SSF48179">
    <property type="entry name" value="6-phosphogluconate dehydrogenase C-terminal domain-like"/>
    <property type="match status" value="1"/>
</dbReference>
<protein>
    <recommendedName>
        <fullName evidence="4 9">2-dehydropantoate 2-reductase</fullName>
        <ecNumber evidence="3 9">1.1.1.169</ecNumber>
    </recommendedName>
    <alternativeName>
        <fullName evidence="7 9">Ketopantoate reductase</fullName>
    </alternativeName>
</protein>